<keyword evidence="1" id="KW-0175">Coiled coil</keyword>
<dbReference type="AlphaFoldDB" id="A0A6G0XTK5"/>
<sequence length="247" mass="28306">MTAPAKGTKEKRRLKRRINQRIRRTQQKRLEAELENQVLELSRANDHLASHVLVMQRGLWCHAQHQAIVEYYRLFTNGYVRSEGQNTFLHNFIHPDVQFNGSSGFDAFVTPWMLYAAVFSTNRVECKQIADLSTSSDEAVIQVRTVTTMTFGMAAINTLFPRAIERRDLVNKLLGWQMELPIRSVFIFDSKTVTHLTMETELIPSLLGCFGNLEDVMAILPPPGHHPDLSLFPIVRPSVPRDFVEML</sequence>
<evidence type="ECO:0008006" key="4">
    <source>
        <dbReference type="Google" id="ProtNLM"/>
    </source>
</evidence>
<accession>A0A6G0XTK5</accession>
<protein>
    <recommendedName>
        <fullName evidence="4">BZIP domain-containing protein</fullName>
    </recommendedName>
</protein>
<dbReference type="Proteomes" id="UP000481153">
    <property type="component" value="Unassembled WGS sequence"/>
</dbReference>
<evidence type="ECO:0000313" key="2">
    <source>
        <dbReference type="EMBL" id="KAF0743967.1"/>
    </source>
</evidence>
<name>A0A6G0XTK5_9STRA</name>
<keyword evidence="3" id="KW-1185">Reference proteome</keyword>
<dbReference type="EMBL" id="VJMJ01000012">
    <property type="protein sequence ID" value="KAF0743967.1"/>
    <property type="molecule type" value="Genomic_DNA"/>
</dbReference>
<evidence type="ECO:0000256" key="1">
    <source>
        <dbReference type="SAM" id="Coils"/>
    </source>
</evidence>
<feature type="coiled-coil region" evidence="1">
    <location>
        <begin position="15"/>
        <end position="47"/>
    </location>
</feature>
<proteinExistence type="predicted"/>
<dbReference type="CDD" id="cd14686">
    <property type="entry name" value="bZIP"/>
    <property type="match status" value="1"/>
</dbReference>
<dbReference type="VEuPathDB" id="FungiDB:AeMF1_006405"/>
<comment type="caution">
    <text evidence="2">The sequence shown here is derived from an EMBL/GenBank/DDBJ whole genome shotgun (WGS) entry which is preliminary data.</text>
</comment>
<evidence type="ECO:0000313" key="3">
    <source>
        <dbReference type="Proteomes" id="UP000481153"/>
    </source>
</evidence>
<organism evidence="2 3">
    <name type="scientific">Aphanomyces euteiches</name>
    <dbReference type="NCBI Taxonomy" id="100861"/>
    <lineage>
        <taxon>Eukaryota</taxon>
        <taxon>Sar</taxon>
        <taxon>Stramenopiles</taxon>
        <taxon>Oomycota</taxon>
        <taxon>Saprolegniomycetes</taxon>
        <taxon>Saprolegniales</taxon>
        <taxon>Verrucalvaceae</taxon>
        <taxon>Aphanomyces</taxon>
    </lineage>
</organism>
<reference evidence="2 3" key="1">
    <citation type="submission" date="2019-07" db="EMBL/GenBank/DDBJ databases">
        <title>Genomics analysis of Aphanomyces spp. identifies a new class of oomycete effector associated with host adaptation.</title>
        <authorList>
            <person name="Gaulin E."/>
        </authorList>
    </citation>
    <scope>NUCLEOTIDE SEQUENCE [LARGE SCALE GENOMIC DNA]</scope>
    <source>
        <strain evidence="2 3">ATCC 201684</strain>
    </source>
</reference>
<gene>
    <name evidence="2" type="ORF">Ae201684_001607</name>
</gene>